<dbReference type="Gene3D" id="3.40.50.1820">
    <property type="entry name" value="alpha/beta hydrolase"/>
    <property type="match status" value="1"/>
</dbReference>
<dbReference type="SUPFAM" id="SSF53474">
    <property type="entry name" value="alpha/beta-Hydrolases"/>
    <property type="match status" value="1"/>
</dbReference>
<dbReference type="InterPro" id="IPR029058">
    <property type="entry name" value="AB_hydrolase_fold"/>
</dbReference>
<organism evidence="2 3">
    <name type="scientific">Prauserella alba</name>
    <dbReference type="NCBI Taxonomy" id="176898"/>
    <lineage>
        <taxon>Bacteria</taxon>
        <taxon>Bacillati</taxon>
        <taxon>Actinomycetota</taxon>
        <taxon>Actinomycetes</taxon>
        <taxon>Pseudonocardiales</taxon>
        <taxon>Pseudonocardiaceae</taxon>
        <taxon>Prauserella</taxon>
    </lineage>
</organism>
<comment type="caution">
    <text evidence="2">The sequence shown here is derived from an EMBL/GenBank/DDBJ whole genome shotgun (WGS) entry which is preliminary data.</text>
</comment>
<evidence type="ECO:0008006" key="4">
    <source>
        <dbReference type="Google" id="ProtNLM"/>
    </source>
</evidence>
<feature type="region of interest" description="Disordered" evidence="1">
    <location>
        <begin position="70"/>
        <end position="90"/>
    </location>
</feature>
<dbReference type="EMBL" id="BAAALM010000005">
    <property type="protein sequence ID" value="GAA1200653.1"/>
    <property type="molecule type" value="Genomic_DNA"/>
</dbReference>
<reference evidence="3" key="1">
    <citation type="journal article" date="2019" name="Int. J. Syst. Evol. Microbiol.">
        <title>The Global Catalogue of Microorganisms (GCM) 10K type strain sequencing project: providing services to taxonomists for standard genome sequencing and annotation.</title>
        <authorList>
            <consortium name="The Broad Institute Genomics Platform"/>
            <consortium name="The Broad Institute Genome Sequencing Center for Infectious Disease"/>
            <person name="Wu L."/>
            <person name="Ma J."/>
        </authorList>
    </citation>
    <scope>NUCLEOTIDE SEQUENCE [LARGE SCALE GENOMIC DNA]</scope>
    <source>
        <strain evidence="3">JCM 13022</strain>
    </source>
</reference>
<name>A0ABP4FWB2_9PSEU</name>
<gene>
    <name evidence="2" type="ORF">GCM10009675_16170</name>
</gene>
<protein>
    <recommendedName>
        <fullName evidence="4">Alpha/beta hydrolase family protein</fullName>
    </recommendedName>
</protein>
<proteinExistence type="predicted"/>
<accession>A0ABP4FWB2</accession>
<evidence type="ECO:0000313" key="2">
    <source>
        <dbReference type="EMBL" id="GAA1200653.1"/>
    </source>
</evidence>
<dbReference type="Proteomes" id="UP001500467">
    <property type="component" value="Unassembled WGS sequence"/>
</dbReference>
<evidence type="ECO:0000313" key="3">
    <source>
        <dbReference type="Proteomes" id="UP001500467"/>
    </source>
</evidence>
<sequence length="90" mass="9619">MVAHSLGCITVLRHLASLTAPWHLGTLVLVSGFVDPLPTLPDLDSFIGDGVGPAGIREHVGSLTLLQVPPRILPSQPSRPRRTRGEQLGR</sequence>
<keyword evidence="3" id="KW-1185">Reference proteome</keyword>
<evidence type="ECO:0000256" key="1">
    <source>
        <dbReference type="SAM" id="MobiDB-lite"/>
    </source>
</evidence>